<evidence type="ECO:0000256" key="7">
    <source>
        <dbReference type="ARBA" id="ARBA00023004"/>
    </source>
</evidence>
<keyword evidence="11" id="KW-0732">Signal</keyword>
<feature type="signal peptide" evidence="11">
    <location>
        <begin position="1"/>
        <end position="24"/>
    </location>
</feature>
<dbReference type="CDD" id="cd11065">
    <property type="entry name" value="CYP64-like"/>
    <property type="match status" value="1"/>
</dbReference>
<keyword evidence="6 10" id="KW-0560">Oxidoreductase</keyword>
<dbReference type="PANTHER" id="PTHR46300">
    <property type="entry name" value="P450, PUTATIVE (EUROFUNG)-RELATED-RELATED"/>
    <property type="match status" value="1"/>
</dbReference>
<protein>
    <submittedName>
        <fullName evidence="12">Cytochrome P450</fullName>
    </submittedName>
</protein>
<dbReference type="GO" id="GO:0016705">
    <property type="term" value="F:oxidoreductase activity, acting on paired donors, with incorporation or reduction of molecular oxygen"/>
    <property type="evidence" value="ECO:0007669"/>
    <property type="project" value="InterPro"/>
</dbReference>
<keyword evidence="5 9" id="KW-0479">Metal-binding</keyword>
<sequence length="499" mass="55929">MYWLITSIGLFLATLLGWKRSSSSKYAPGPYRWPVAGNAFQVSTEQTWLQFSAWGREFGDMIYLRIFSRSILILNSTESIKDLFEKKSSNFSDRPRRAMAELSGFGPALAFRKNDESVRQTRKLLHSELNFRAVTESHGGVIEENARRLCLSHIQRPEDFLKNIHNMAVSIIMKVAYGHVMSVGSESDDLADLAKEVMRTFSLVTTPNKYLVDGLPFLRFIPAFFPGAKFQKQAARSRDMLARFWNTPFERVVEQMKYGNALPSLISNGLKTNNSEENTDPEILKKAAGEMYGAGTDTSVSAISSFCLAMTLHRNIQQRAQEEILSVIGPYRLPLLADRPNLPFVNAILQELFRWNPAIPLAGHSARVSDVYRGFDIPAGTLVVANIWDLMHNEKWYPDSHTFNPSRHLTAHPPPLPTTLAFGWGRRSCPGSHLAESTVFMAIAMTLATCNILPSVDTQGSDVLPSVMYSSGMVIHPKPFQCQIVPHSQEALELLLNTC</sequence>
<dbReference type="InterPro" id="IPR036396">
    <property type="entry name" value="Cyt_P450_sf"/>
</dbReference>
<evidence type="ECO:0000256" key="4">
    <source>
        <dbReference type="ARBA" id="ARBA00022617"/>
    </source>
</evidence>
<proteinExistence type="inferred from homology"/>
<dbReference type="InterPro" id="IPR001128">
    <property type="entry name" value="Cyt_P450"/>
</dbReference>
<evidence type="ECO:0000256" key="11">
    <source>
        <dbReference type="SAM" id="SignalP"/>
    </source>
</evidence>
<evidence type="ECO:0000256" key="3">
    <source>
        <dbReference type="ARBA" id="ARBA00010617"/>
    </source>
</evidence>
<organism evidence="12 13">
    <name type="scientific">Armillaria luteobubalina</name>
    <dbReference type="NCBI Taxonomy" id="153913"/>
    <lineage>
        <taxon>Eukaryota</taxon>
        <taxon>Fungi</taxon>
        <taxon>Dikarya</taxon>
        <taxon>Basidiomycota</taxon>
        <taxon>Agaricomycotina</taxon>
        <taxon>Agaricomycetes</taxon>
        <taxon>Agaricomycetidae</taxon>
        <taxon>Agaricales</taxon>
        <taxon>Marasmiineae</taxon>
        <taxon>Physalacriaceae</taxon>
        <taxon>Armillaria</taxon>
    </lineage>
</organism>
<dbReference type="PRINTS" id="PR00385">
    <property type="entry name" value="P450"/>
</dbReference>
<evidence type="ECO:0000256" key="1">
    <source>
        <dbReference type="ARBA" id="ARBA00001971"/>
    </source>
</evidence>
<feature type="binding site" description="axial binding residue" evidence="9">
    <location>
        <position position="429"/>
    </location>
    <ligand>
        <name>heme</name>
        <dbReference type="ChEBI" id="CHEBI:30413"/>
    </ligand>
    <ligandPart>
        <name>Fe</name>
        <dbReference type="ChEBI" id="CHEBI:18248"/>
    </ligandPart>
</feature>
<dbReference type="InterPro" id="IPR050364">
    <property type="entry name" value="Cytochrome_P450_fung"/>
</dbReference>
<comment type="similarity">
    <text evidence="3 10">Belongs to the cytochrome P450 family.</text>
</comment>
<evidence type="ECO:0000256" key="10">
    <source>
        <dbReference type="RuleBase" id="RU000461"/>
    </source>
</evidence>
<dbReference type="SUPFAM" id="SSF48264">
    <property type="entry name" value="Cytochrome P450"/>
    <property type="match status" value="1"/>
</dbReference>
<dbReference type="InterPro" id="IPR017972">
    <property type="entry name" value="Cyt_P450_CS"/>
</dbReference>
<comment type="cofactor">
    <cofactor evidence="1 9">
        <name>heme</name>
        <dbReference type="ChEBI" id="CHEBI:30413"/>
    </cofactor>
</comment>
<evidence type="ECO:0000256" key="6">
    <source>
        <dbReference type="ARBA" id="ARBA00023002"/>
    </source>
</evidence>
<dbReference type="GO" id="GO:0020037">
    <property type="term" value="F:heme binding"/>
    <property type="evidence" value="ECO:0007669"/>
    <property type="project" value="InterPro"/>
</dbReference>
<evidence type="ECO:0000256" key="9">
    <source>
        <dbReference type="PIRSR" id="PIRSR602401-1"/>
    </source>
</evidence>
<dbReference type="GO" id="GO:0004497">
    <property type="term" value="F:monooxygenase activity"/>
    <property type="evidence" value="ECO:0007669"/>
    <property type="project" value="UniProtKB-KW"/>
</dbReference>
<keyword evidence="8 10" id="KW-0503">Monooxygenase</keyword>
<comment type="caution">
    <text evidence="12">The sequence shown here is derived from an EMBL/GenBank/DDBJ whole genome shotgun (WGS) entry which is preliminary data.</text>
</comment>
<evidence type="ECO:0000313" key="13">
    <source>
        <dbReference type="Proteomes" id="UP001175228"/>
    </source>
</evidence>
<reference evidence="12" key="1">
    <citation type="submission" date="2023-06" db="EMBL/GenBank/DDBJ databases">
        <authorList>
            <consortium name="Lawrence Berkeley National Laboratory"/>
            <person name="Ahrendt S."/>
            <person name="Sahu N."/>
            <person name="Indic B."/>
            <person name="Wong-Bajracharya J."/>
            <person name="Merenyi Z."/>
            <person name="Ke H.-M."/>
            <person name="Monk M."/>
            <person name="Kocsube S."/>
            <person name="Drula E."/>
            <person name="Lipzen A."/>
            <person name="Balint B."/>
            <person name="Henrissat B."/>
            <person name="Andreopoulos B."/>
            <person name="Martin F.M."/>
            <person name="Harder C.B."/>
            <person name="Rigling D."/>
            <person name="Ford K.L."/>
            <person name="Foster G.D."/>
            <person name="Pangilinan J."/>
            <person name="Papanicolaou A."/>
            <person name="Barry K."/>
            <person name="LaButti K."/>
            <person name="Viragh M."/>
            <person name="Koriabine M."/>
            <person name="Yan M."/>
            <person name="Riley R."/>
            <person name="Champramary S."/>
            <person name="Plett K.L."/>
            <person name="Tsai I.J."/>
            <person name="Slot J."/>
            <person name="Sipos G."/>
            <person name="Plett J."/>
            <person name="Nagy L.G."/>
            <person name="Grigoriev I.V."/>
        </authorList>
    </citation>
    <scope>NUCLEOTIDE SEQUENCE</scope>
    <source>
        <strain evidence="12">HWK02</strain>
    </source>
</reference>
<evidence type="ECO:0000256" key="5">
    <source>
        <dbReference type="ARBA" id="ARBA00022723"/>
    </source>
</evidence>
<name>A0AA39Q0V7_9AGAR</name>
<feature type="chain" id="PRO_5041354137" evidence="11">
    <location>
        <begin position="25"/>
        <end position="499"/>
    </location>
</feature>
<keyword evidence="13" id="KW-1185">Reference proteome</keyword>
<dbReference type="AlphaFoldDB" id="A0AA39Q0V7"/>
<dbReference type="EMBL" id="JAUEPU010000028">
    <property type="protein sequence ID" value="KAK0492743.1"/>
    <property type="molecule type" value="Genomic_DNA"/>
</dbReference>
<keyword evidence="7 9" id="KW-0408">Iron</keyword>
<evidence type="ECO:0000256" key="2">
    <source>
        <dbReference type="ARBA" id="ARBA00005179"/>
    </source>
</evidence>
<comment type="pathway">
    <text evidence="2">Secondary metabolite biosynthesis.</text>
</comment>
<keyword evidence="4 9" id="KW-0349">Heme</keyword>
<accession>A0AA39Q0V7</accession>
<evidence type="ECO:0000256" key="8">
    <source>
        <dbReference type="ARBA" id="ARBA00023033"/>
    </source>
</evidence>
<dbReference type="PRINTS" id="PR00463">
    <property type="entry name" value="EP450I"/>
</dbReference>
<evidence type="ECO:0000313" key="12">
    <source>
        <dbReference type="EMBL" id="KAK0492743.1"/>
    </source>
</evidence>
<dbReference type="PANTHER" id="PTHR46300:SF7">
    <property type="entry name" value="P450, PUTATIVE (EUROFUNG)-RELATED"/>
    <property type="match status" value="1"/>
</dbReference>
<gene>
    <name evidence="12" type="ORF">EDD18DRAFT_1079418</name>
</gene>
<dbReference type="InterPro" id="IPR002401">
    <property type="entry name" value="Cyt_P450_E_grp-I"/>
</dbReference>
<dbReference type="PROSITE" id="PS00086">
    <property type="entry name" value="CYTOCHROME_P450"/>
    <property type="match status" value="1"/>
</dbReference>
<dbReference type="Proteomes" id="UP001175228">
    <property type="component" value="Unassembled WGS sequence"/>
</dbReference>
<dbReference type="Gene3D" id="1.10.630.10">
    <property type="entry name" value="Cytochrome P450"/>
    <property type="match status" value="1"/>
</dbReference>
<dbReference type="GO" id="GO:0005506">
    <property type="term" value="F:iron ion binding"/>
    <property type="evidence" value="ECO:0007669"/>
    <property type="project" value="InterPro"/>
</dbReference>
<dbReference type="Pfam" id="PF00067">
    <property type="entry name" value="p450"/>
    <property type="match status" value="1"/>
</dbReference>